<geneLocation type="plasmid" evidence="2">
    <name>pzkmb1</name>
</geneLocation>
<proteinExistence type="predicted"/>
<dbReference type="PROSITE" id="PS00092">
    <property type="entry name" value="N6_MTASE"/>
    <property type="match status" value="1"/>
</dbReference>
<keyword evidence="1" id="KW-0808">Transferase</keyword>
<dbReference type="GO" id="GO:0003676">
    <property type="term" value="F:nucleic acid binding"/>
    <property type="evidence" value="ECO:0007669"/>
    <property type="project" value="InterPro"/>
</dbReference>
<evidence type="ECO:0000313" key="2">
    <source>
        <dbReference type="Proteomes" id="UP000249579"/>
    </source>
</evidence>
<dbReference type="InterPro" id="IPR002052">
    <property type="entry name" value="DNA_methylase_N6_adenine_CS"/>
</dbReference>
<evidence type="ECO:0000313" key="1">
    <source>
        <dbReference type="EMBL" id="RAK47826.1"/>
    </source>
</evidence>
<dbReference type="InterPro" id="IPR025247">
    <property type="entry name" value="EcoRI-like_methylase"/>
</dbReference>
<dbReference type="GO" id="GO:0032259">
    <property type="term" value="P:methylation"/>
    <property type="evidence" value="ECO:0007669"/>
    <property type="project" value="UniProtKB-KW"/>
</dbReference>
<keyword evidence="1" id="KW-0614">Plasmid</keyword>
<protein>
    <submittedName>
        <fullName evidence="1">Modification methylase</fullName>
    </submittedName>
</protein>
<dbReference type="AlphaFoldDB" id="A0A328A0J2"/>
<name>A0A328A0J2_9STAP</name>
<dbReference type="RefSeq" id="WP_111744400.1">
    <property type="nucleotide sequence ID" value="NZ_CM009972.1"/>
</dbReference>
<reference evidence="1 2" key="1">
    <citation type="journal article" date="2018" name="Front. Microbiol.">
        <title>Description and Comparative Genomics of Macrococcus caseolyticus subsp. hominis subsp. nov., Macrococcus goetzii sp. nov., Macrococcus epidermidis sp. nov., and Macrococcus bohemicus sp. nov., Novel Macrococci From Human Clinical Material With Virulence Potential and Suspected Uptake of Foreign DNA by Natural Transformation.</title>
        <authorList>
            <person name="Maslanova I."/>
            <person name="Wertheimer Z."/>
            <person name="Sedlacek I."/>
            <person name="Svec P."/>
            <person name="Indrakova A."/>
            <person name="Kovarovic V."/>
            <person name="Schumann P."/>
            <person name="Sproer C."/>
            <person name="Kralova S."/>
            <person name="Sedo O."/>
            <person name="Kristofova L."/>
            <person name="Vrbovska V."/>
            <person name="Fuzik T."/>
            <person name="Petras P."/>
            <person name="Zdrahal Z."/>
            <person name="Ruzickova V."/>
            <person name="Doskar J."/>
            <person name="Pantucek R."/>
        </authorList>
    </citation>
    <scope>NUCLEOTIDE SEQUENCE [LARGE SCALE GENOMIC DNA]</scope>
    <source>
        <strain evidence="1 2">03/115</strain>
        <plasmid evidence="1">pZKMB1</plasmid>
    </source>
</reference>
<dbReference type="GO" id="GO:0008168">
    <property type="term" value="F:methyltransferase activity"/>
    <property type="evidence" value="ECO:0007669"/>
    <property type="project" value="UniProtKB-KW"/>
</dbReference>
<comment type="caution">
    <text evidence="1">The sequence shown here is derived from an EMBL/GenBank/DDBJ whole genome shotgun (WGS) entry which is preliminary data.</text>
</comment>
<dbReference type="Pfam" id="PF13651">
    <property type="entry name" value="EcoRI_methylase"/>
    <property type="match status" value="1"/>
</dbReference>
<organism evidence="1 2">
    <name type="scientific">Macrococcoides bohemicum</name>
    <dbReference type="NCBI Taxonomy" id="1903056"/>
    <lineage>
        <taxon>Bacteria</taxon>
        <taxon>Bacillati</taxon>
        <taxon>Bacillota</taxon>
        <taxon>Bacilli</taxon>
        <taxon>Bacillales</taxon>
        <taxon>Staphylococcaceae</taxon>
        <taxon>Macrococcoides</taxon>
    </lineage>
</organism>
<dbReference type="OrthoDB" id="9801679at2"/>
<sequence length="344" mass="40619">MSLNSNLHKAKAVKNDEFYTQISDIEKELKHYEKHFNNKHVFCNCDDPEISNFWRYFALNFKRLNIKRLTSTHYSNNDGKSYRMDMFKEVPVEYLDRQTFMTLEESGIELPLGYITSLEGDGDFRSDESVQILKQSDIIVTNPPFSLFGDYITQLINYNKKFLVIGNQNGLTTKTMYPLLEQGLIWTGVFSGNMKFRVPNSDEYKREGARFWIDDKGDYWRSLGNICWYTNLDHYKRHEDLILYKKYDELEYDKFLNYNAINVNTYKDIPEDYYEPMGVPITYLYRHNPSQFEIINANDLICNDETPRKPHGLVKDAHGKTIDKNGKISAKPVYPRVVIRRKKS</sequence>
<gene>
    <name evidence="1" type="ORF">BHX94_12145</name>
</gene>
<dbReference type="Proteomes" id="UP000249579">
    <property type="component" value="Plasmid pZKMB1"/>
</dbReference>
<dbReference type="EMBL" id="PZJG01000030">
    <property type="protein sequence ID" value="RAK47826.1"/>
    <property type="molecule type" value="Genomic_DNA"/>
</dbReference>
<accession>A0A328A0J2</accession>
<keyword evidence="1" id="KW-0489">Methyltransferase</keyword>